<dbReference type="PROSITE" id="PS50871">
    <property type="entry name" value="C1Q"/>
    <property type="match status" value="1"/>
</dbReference>
<dbReference type="PANTHER" id="PTHR22923:SF102">
    <property type="entry name" value="CEREBELLIN 13-RELATED"/>
    <property type="match status" value="1"/>
</dbReference>
<dbReference type="Gene3D" id="2.60.120.40">
    <property type="match status" value="1"/>
</dbReference>
<proteinExistence type="predicted"/>
<gene>
    <name evidence="6" type="ORF">ACEWY4_026293</name>
</gene>
<evidence type="ECO:0000256" key="2">
    <source>
        <dbReference type="ARBA" id="ARBA00022525"/>
    </source>
</evidence>
<evidence type="ECO:0000313" key="7">
    <source>
        <dbReference type="Proteomes" id="UP001591681"/>
    </source>
</evidence>
<keyword evidence="2" id="KW-0964">Secreted</keyword>
<feature type="signal peptide" evidence="4">
    <location>
        <begin position="1"/>
        <end position="17"/>
    </location>
</feature>
<dbReference type="InterPro" id="IPR001073">
    <property type="entry name" value="C1q_dom"/>
</dbReference>
<dbReference type="GO" id="GO:0005576">
    <property type="term" value="C:extracellular region"/>
    <property type="evidence" value="ECO:0007669"/>
    <property type="project" value="UniProtKB-SubCell"/>
</dbReference>
<comment type="subcellular location">
    <subcellularLocation>
        <location evidence="1">Secreted</location>
    </subcellularLocation>
</comment>
<protein>
    <recommendedName>
        <fullName evidence="5">C1q domain-containing protein</fullName>
    </recommendedName>
</protein>
<dbReference type="Proteomes" id="UP001591681">
    <property type="component" value="Unassembled WGS sequence"/>
</dbReference>
<evidence type="ECO:0000259" key="5">
    <source>
        <dbReference type="PROSITE" id="PS50871"/>
    </source>
</evidence>
<name>A0ABD1IUF2_9TELE</name>
<feature type="domain" description="C1q" evidence="5">
    <location>
        <begin position="117"/>
        <end position="256"/>
    </location>
</feature>
<organism evidence="6 7">
    <name type="scientific">Coilia grayii</name>
    <name type="common">Gray's grenadier anchovy</name>
    <dbReference type="NCBI Taxonomy" id="363190"/>
    <lineage>
        <taxon>Eukaryota</taxon>
        <taxon>Metazoa</taxon>
        <taxon>Chordata</taxon>
        <taxon>Craniata</taxon>
        <taxon>Vertebrata</taxon>
        <taxon>Euteleostomi</taxon>
        <taxon>Actinopterygii</taxon>
        <taxon>Neopterygii</taxon>
        <taxon>Teleostei</taxon>
        <taxon>Clupei</taxon>
        <taxon>Clupeiformes</taxon>
        <taxon>Clupeoidei</taxon>
        <taxon>Engraulidae</taxon>
        <taxon>Coilinae</taxon>
        <taxon>Coilia</taxon>
    </lineage>
</organism>
<reference evidence="6 7" key="1">
    <citation type="submission" date="2024-09" db="EMBL/GenBank/DDBJ databases">
        <title>A chromosome-level genome assembly of Gray's grenadier anchovy, Coilia grayii.</title>
        <authorList>
            <person name="Fu Z."/>
        </authorList>
    </citation>
    <scope>NUCLEOTIDE SEQUENCE [LARGE SCALE GENOMIC DNA]</scope>
    <source>
        <strain evidence="6">G4</strain>
        <tissue evidence="6">Muscle</tissue>
    </source>
</reference>
<feature type="chain" id="PRO_5044886973" description="C1q domain-containing protein" evidence="4">
    <location>
        <begin position="18"/>
        <end position="256"/>
    </location>
</feature>
<dbReference type="SMART" id="SM00110">
    <property type="entry name" value="C1Q"/>
    <property type="match status" value="1"/>
</dbReference>
<sequence>MIAVISLVVLLVSGCGAHIQCSQTELETENQLRELRGIVLELRGKMADTQKELQAVKAHNGVISEELADVKTRLAASETRMKDLVMMLNTAQEVKLTAVKNRLAATETEVMNLKKTIEKPKVAFSAGLTNSGYVVAPSRNAELNLIFTKLITNVGQAYSSTTGFFTAPVKGVYFFRFTVMDILNSRLMFIKMFKNGQQIVHLGEYDTDGHITYLSSGVTLQLEVGDVVNMRLPAGTRLYDDVGNHNIFSGFLLFAV</sequence>
<dbReference type="InterPro" id="IPR050822">
    <property type="entry name" value="Cerebellin_Synaptic_Org"/>
</dbReference>
<evidence type="ECO:0000313" key="6">
    <source>
        <dbReference type="EMBL" id="KAL2078608.1"/>
    </source>
</evidence>
<keyword evidence="7" id="KW-1185">Reference proteome</keyword>
<evidence type="ECO:0000256" key="4">
    <source>
        <dbReference type="SAM" id="SignalP"/>
    </source>
</evidence>
<dbReference type="PRINTS" id="PR00007">
    <property type="entry name" value="COMPLEMNTC1Q"/>
</dbReference>
<keyword evidence="3 4" id="KW-0732">Signal</keyword>
<accession>A0ABD1IUF2</accession>
<dbReference type="AlphaFoldDB" id="A0ABD1IUF2"/>
<evidence type="ECO:0000256" key="3">
    <source>
        <dbReference type="ARBA" id="ARBA00022729"/>
    </source>
</evidence>
<dbReference type="EMBL" id="JBHFQA010000023">
    <property type="protein sequence ID" value="KAL2078608.1"/>
    <property type="molecule type" value="Genomic_DNA"/>
</dbReference>
<dbReference type="Pfam" id="PF00386">
    <property type="entry name" value="C1q"/>
    <property type="match status" value="1"/>
</dbReference>
<dbReference type="PANTHER" id="PTHR22923">
    <property type="entry name" value="CEREBELLIN-RELATED"/>
    <property type="match status" value="1"/>
</dbReference>
<dbReference type="InterPro" id="IPR008983">
    <property type="entry name" value="Tumour_necrosis_fac-like_dom"/>
</dbReference>
<dbReference type="SUPFAM" id="SSF49842">
    <property type="entry name" value="TNF-like"/>
    <property type="match status" value="1"/>
</dbReference>
<evidence type="ECO:0000256" key="1">
    <source>
        <dbReference type="ARBA" id="ARBA00004613"/>
    </source>
</evidence>
<comment type="caution">
    <text evidence="6">The sequence shown here is derived from an EMBL/GenBank/DDBJ whole genome shotgun (WGS) entry which is preliminary data.</text>
</comment>